<dbReference type="Pfam" id="PF03900">
    <property type="entry name" value="Porphobil_deamC"/>
    <property type="match status" value="1"/>
</dbReference>
<evidence type="ECO:0000313" key="6">
    <source>
        <dbReference type="EMBL" id="JAG11999.1"/>
    </source>
</evidence>
<dbReference type="PANTHER" id="PTHR11557:SF0">
    <property type="entry name" value="PORPHOBILINOGEN DEAMINASE"/>
    <property type="match status" value="1"/>
</dbReference>
<evidence type="ECO:0000313" key="7">
    <source>
        <dbReference type="EMBL" id="JAG33134.1"/>
    </source>
</evidence>
<feature type="domain" description="Porphobilinogen deaminase C-terminal" evidence="3">
    <location>
        <begin position="56"/>
        <end position="83"/>
    </location>
</feature>
<dbReference type="GO" id="GO:0004418">
    <property type="term" value="F:hydroxymethylbilane synthase activity"/>
    <property type="evidence" value="ECO:0007669"/>
    <property type="project" value="InterPro"/>
</dbReference>
<name>A0A0A9YLU5_LYGHE</name>
<dbReference type="AlphaFoldDB" id="A0A0A9YLU5"/>
<dbReference type="EMBL" id="GBHO01031605">
    <property type="protein sequence ID" value="JAG11999.1"/>
    <property type="molecule type" value="Transcribed_RNA"/>
</dbReference>
<dbReference type="InterPro" id="IPR000860">
    <property type="entry name" value="HemC"/>
</dbReference>
<gene>
    <name evidence="7" type="primary">hemC_8</name>
    <name evidence="4" type="synonym">hemC_0</name>
    <name evidence="6" type="synonym">hemC_5</name>
    <name evidence="5" type="synonym">hemC_6</name>
    <name evidence="7" type="ORF">CM83_43052</name>
    <name evidence="5" type="ORF">CM83_43083</name>
    <name evidence="6" type="ORF">CM83_43084</name>
    <name evidence="4" type="ORF">CM83_43093</name>
</gene>
<evidence type="ECO:0000259" key="3">
    <source>
        <dbReference type="Pfam" id="PF03900"/>
    </source>
</evidence>
<organism evidence="7">
    <name type="scientific">Lygus hesperus</name>
    <name type="common">Western plant bug</name>
    <dbReference type="NCBI Taxonomy" id="30085"/>
    <lineage>
        <taxon>Eukaryota</taxon>
        <taxon>Metazoa</taxon>
        <taxon>Ecdysozoa</taxon>
        <taxon>Arthropoda</taxon>
        <taxon>Hexapoda</taxon>
        <taxon>Insecta</taxon>
        <taxon>Pterygota</taxon>
        <taxon>Neoptera</taxon>
        <taxon>Paraneoptera</taxon>
        <taxon>Hemiptera</taxon>
        <taxon>Heteroptera</taxon>
        <taxon>Panheteroptera</taxon>
        <taxon>Cimicomorpha</taxon>
        <taxon>Miridae</taxon>
        <taxon>Mirini</taxon>
        <taxon>Lygus</taxon>
    </lineage>
</organism>
<evidence type="ECO:0000256" key="1">
    <source>
        <dbReference type="ARBA" id="ARBA00004735"/>
    </source>
</evidence>
<accession>A0A0A9YLU5</accession>
<dbReference type="InterPro" id="IPR036803">
    <property type="entry name" value="Porphobilinogen_deaminase_C_sf"/>
</dbReference>
<dbReference type="EMBL" id="GBHO01031606">
    <property type="protein sequence ID" value="JAG11998.1"/>
    <property type="molecule type" value="Transcribed_RNA"/>
</dbReference>
<dbReference type="InterPro" id="IPR022419">
    <property type="entry name" value="Porphobilin_deaminase_cofac_BS"/>
</dbReference>
<proteinExistence type="predicted"/>
<dbReference type="InterPro" id="IPR022418">
    <property type="entry name" value="Porphobilinogen_deaminase_C"/>
</dbReference>
<evidence type="ECO:0000313" key="5">
    <source>
        <dbReference type="EMBL" id="JAG11998.1"/>
    </source>
</evidence>
<dbReference type="GO" id="GO:0006782">
    <property type="term" value="P:protoporphyrinogen IX biosynthetic process"/>
    <property type="evidence" value="ECO:0007669"/>
    <property type="project" value="UniProtKB-UniPathway"/>
</dbReference>
<dbReference type="EMBL" id="GBHO01031609">
    <property type="protein sequence ID" value="JAG11995.1"/>
    <property type="molecule type" value="Transcribed_RNA"/>
</dbReference>
<dbReference type="PANTHER" id="PTHR11557">
    <property type="entry name" value="PORPHOBILINOGEN DEAMINASE"/>
    <property type="match status" value="1"/>
</dbReference>
<dbReference type="UniPathway" id="UPA00251">
    <property type="reaction ID" value="UER00319"/>
</dbReference>
<reference evidence="7" key="1">
    <citation type="journal article" date="2014" name="PLoS ONE">
        <title>Transcriptome-Based Identification of ABC Transporters in the Western Tarnished Plant Bug Lygus hesperus.</title>
        <authorList>
            <person name="Hull J.J."/>
            <person name="Chaney K."/>
            <person name="Geib S.M."/>
            <person name="Fabrick J.A."/>
            <person name="Brent C.S."/>
            <person name="Walsh D."/>
            <person name="Lavine L.C."/>
        </authorList>
    </citation>
    <scope>NUCLEOTIDE SEQUENCE</scope>
</reference>
<comment type="pathway">
    <text evidence="1">Porphyrin-containing compound metabolism; protoporphyrin-IX biosynthesis; coproporphyrinogen-III from 5-aminolevulinate: step 2/4.</text>
</comment>
<evidence type="ECO:0000313" key="4">
    <source>
        <dbReference type="EMBL" id="JAG11995.1"/>
    </source>
</evidence>
<dbReference type="Gene3D" id="3.30.160.40">
    <property type="entry name" value="Porphobilinogen deaminase, C-terminal domain"/>
    <property type="match status" value="1"/>
</dbReference>
<dbReference type="PROSITE" id="PS00533">
    <property type="entry name" value="PORPHOBILINOGEN_DEAM"/>
    <property type="match status" value="1"/>
</dbReference>
<protein>
    <recommendedName>
        <fullName evidence="2">Hydroxymethylbilane synthase</fullName>
    </recommendedName>
</protein>
<dbReference type="EMBL" id="GBHO01010470">
    <property type="protein sequence ID" value="JAG33134.1"/>
    <property type="molecule type" value="Transcribed_RNA"/>
</dbReference>
<dbReference type="GO" id="GO:0005737">
    <property type="term" value="C:cytoplasm"/>
    <property type="evidence" value="ECO:0007669"/>
    <property type="project" value="TreeGrafter"/>
</dbReference>
<sequence>MNLFAKYSDAVYILPLPRCRYQYAVGQGAIAVTCRTRAHCLKLRLRNTLHHLPTAYACVAERALLHQLQGGCQAPISVSTKYVVCGEGGGLSSPTIDEDMARCSCHRKSLLGFQSTQPDQL</sequence>
<dbReference type="SUPFAM" id="SSF54782">
    <property type="entry name" value="Porphobilinogen deaminase (hydroxymethylbilane synthase), C-terminal domain"/>
    <property type="match status" value="1"/>
</dbReference>
<evidence type="ECO:0000256" key="2">
    <source>
        <dbReference type="ARBA" id="ARBA00033064"/>
    </source>
</evidence>
<reference evidence="7" key="2">
    <citation type="submission" date="2014-07" db="EMBL/GenBank/DDBJ databases">
        <authorList>
            <person name="Hull J."/>
        </authorList>
    </citation>
    <scope>NUCLEOTIDE SEQUENCE</scope>
</reference>